<protein>
    <recommendedName>
        <fullName evidence="2">Transcriptional regulator AsnC family</fullName>
    </recommendedName>
</protein>
<dbReference type="Gene3D" id="3.30.70.920">
    <property type="match status" value="1"/>
</dbReference>
<sequence length="79" mass="8764">MRALCLITIKPGTIDQVAELLSKKRKTAKEVLPVTGRADICVLMQGSINDINITIMDFKKIGDIVSTETLMEMEVDLGW</sequence>
<dbReference type="EMBL" id="KF900739">
    <property type="protein sequence ID" value="AIF05442.1"/>
    <property type="molecule type" value="Genomic_DNA"/>
</dbReference>
<evidence type="ECO:0008006" key="2">
    <source>
        <dbReference type="Google" id="ProtNLM"/>
    </source>
</evidence>
<name>A0A075GT48_9ARCH</name>
<accession>A0A075GT48</accession>
<evidence type="ECO:0000313" key="1">
    <source>
        <dbReference type="EMBL" id="AIF05442.1"/>
    </source>
</evidence>
<organism evidence="1">
    <name type="scientific">uncultured marine thaumarchaeote KM3_182_G12</name>
    <dbReference type="NCBI Taxonomy" id="1456067"/>
    <lineage>
        <taxon>Archaea</taxon>
        <taxon>Nitrososphaerota</taxon>
        <taxon>environmental samples</taxon>
    </lineage>
</organism>
<reference evidence="1" key="1">
    <citation type="journal article" date="2014" name="Genome Biol. Evol.">
        <title>Pangenome evidence for extensive interdomain horizontal transfer affecting lineage core and shell genes in uncultured planktonic thaumarchaeota and euryarchaeota.</title>
        <authorList>
            <person name="Deschamps P."/>
            <person name="Zivanovic Y."/>
            <person name="Moreira D."/>
            <person name="Rodriguez-Valera F."/>
            <person name="Lopez-Garcia P."/>
        </authorList>
    </citation>
    <scope>NUCLEOTIDE SEQUENCE</scope>
</reference>
<dbReference type="AlphaFoldDB" id="A0A075GT48"/>
<proteinExistence type="predicted"/>